<accession>A0A8T0JM45</accession>
<evidence type="ECO:0000313" key="4">
    <source>
        <dbReference type="Proteomes" id="UP000743370"/>
    </source>
</evidence>
<evidence type="ECO:0000313" key="3">
    <source>
        <dbReference type="EMBL" id="KAG2376002.1"/>
    </source>
</evidence>
<dbReference type="PANTHER" id="PTHR48048:SF45">
    <property type="entry name" value="GLYCOSYLTRANSFERASE"/>
    <property type="match status" value="1"/>
</dbReference>
<dbReference type="PANTHER" id="PTHR48048">
    <property type="entry name" value="GLYCOSYLTRANSFERASE"/>
    <property type="match status" value="1"/>
</dbReference>
<comment type="caution">
    <text evidence="3">The sequence shown here is derived from an EMBL/GenBank/DDBJ whole genome shotgun (WGS) entry which is preliminary data.</text>
</comment>
<evidence type="ECO:0000256" key="1">
    <source>
        <dbReference type="ARBA" id="ARBA00009995"/>
    </source>
</evidence>
<dbReference type="Gene3D" id="3.40.50.2000">
    <property type="entry name" value="Glycogen Phosphorylase B"/>
    <property type="match status" value="1"/>
</dbReference>
<organism evidence="3 4">
    <name type="scientific">Phaseolus angularis</name>
    <name type="common">Azuki bean</name>
    <name type="synonym">Vigna angularis</name>
    <dbReference type="NCBI Taxonomy" id="3914"/>
    <lineage>
        <taxon>Eukaryota</taxon>
        <taxon>Viridiplantae</taxon>
        <taxon>Streptophyta</taxon>
        <taxon>Embryophyta</taxon>
        <taxon>Tracheophyta</taxon>
        <taxon>Spermatophyta</taxon>
        <taxon>Magnoliopsida</taxon>
        <taxon>eudicotyledons</taxon>
        <taxon>Gunneridae</taxon>
        <taxon>Pentapetalae</taxon>
        <taxon>rosids</taxon>
        <taxon>fabids</taxon>
        <taxon>Fabales</taxon>
        <taxon>Fabaceae</taxon>
        <taxon>Papilionoideae</taxon>
        <taxon>50 kb inversion clade</taxon>
        <taxon>NPAAA clade</taxon>
        <taxon>indigoferoid/millettioid clade</taxon>
        <taxon>Phaseoleae</taxon>
        <taxon>Vigna</taxon>
    </lineage>
</organism>
<dbReference type="InterPro" id="IPR050481">
    <property type="entry name" value="UDP-glycosyltransf_plant"/>
</dbReference>
<dbReference type="SUPFAM" id="SSF53756">
    <property type="entry name" value="UDP-Glycosyltransferase/glycogen phosphorylase"/>
    <property type="match status" value="1"/>
</dbReference>
<gene>
    <name evidence="3" type="ORF">HKW66_Vig0158440</name>
</gene>
<keyword evidence="2" id="KW-0808">Transferase</keyword>
<proteinExistence type="inferred from homology"/>
<reference evidence="3 4" key="1">
    <citation type="submission" date="2020-05" db="EMBL/GenBank/DDBJ databases">
        <title>Vigna angularis (adzuki bean) Var. LongXiaoDou No. 4 denovo assembly.</title>
        <authorList>
            <person name="Xiang H."/>
        </authorList>
    </citation>
    <scope>NUCLEOTIDE SEQUENCE [LARGE SCALE GENOMIC DNA]</scope>
    <source>
        <tissue evidence="3">Leaf</tissue>
    </source>
</reference>
<sequence>MVYICFGSLCHFPDKQLYEIACGMEASGHGFIWVVLKKKGKEESEEEKEKWMPEGFEERNAEKWMVIRGWAPHLIILNHAVGAFLSHCGWNSTVEAEWWRPHDYLVGARRTVLQREADKRGAGNWSGGGHNIVELLGAE</sequence>
<dbReference type="Proteomes" id="UP000743370">
    <property type="component" value="Unassembled WGS sequence"/>
</dbReference>
<protein>
    <submittedName>
        <fullName evidence="3">Scopoletin glucosyltransferase</fullName>
    </submittedName>
</protein>
<dbReference type="Pfam" id="PF00201">
    <property type="entry name" value="UDPGT"/>
    <property type="match status" value="1"/>
</dbReference>
<comment type="similarity">
    <text evidence="1">Belongs to the UDP-glycosyltransferase family.</text>
</comment>
<dbReference type="AlphaFoldDB" id="A0A8T0JM45"/>
<dbReference type="EMBL" id="JABFOF010000010">
    <property type="protein sequence ID" value="KAG2376002.1"/>
    <property type="molecule type" value="Genomic_DNA"/>
</dbReference>
<dbReference type="InterPro" id="IPR002213">
    <property type="entry name" value="UDP_glucos_trans"/>
</dbReference>
<evidence type="ECO:0000256" key="2">
    <source>
        <dbReference type="ARBA" id="ARBA00022679"/>
    </source>
</evidence>
<name>A0A8T0JM45_PHAAN</name>
<dbReference type="GO" id="GO:0035251">
    <property type="term" value="F:UDP-glucosyltransferase activity"/>
    <property type="evidence" value="ECO:0007669"/>
    <property type="project" value="InterPro"/>
</dbReference>